<dbReference type="Proteomes" id="UP001063228">
    <property type="component" value="Chromosome"/>
</dbReference>
<evidence type="ECO:0008006" key="3">
    <source>
        <dbReference type="Google" id="ProtNLM"/>
    </source>
</evidence>
<reference evidence="1" key="1">
    <citation type="submission" date="2021-08" db="EMBL/GenBank/DDBJ databases">
        <title>Complete genome sequence of Pseudomonas phytophila.</title>
        <authorList>
            <person name="Weir B.S."/>
            <person name="Templeton M.D."/>
            <person name="Arshed S."/>
            <person name="Andersen M.T."/>
            <person name="Jayaraman J."/>
        </authorList>
    </citation>
    <scope>NUCLEOTIDE SEQUENCE</scope>
    <source>
        <strain evidence="1">ICMP 23753</strain>
    </source>
</reference>
<dbReference type="EMBL" id="CP081201">
    <property type="protein sequence ID" value="UXZ97539.1"/>
    <property type="molecule type" value="Genomic_DNA"/>
</dbReference>
<evidence type="ECO:0000313" key="1">
    <source>
        <dbReference type="EMBL" id="UXZ97539.1"/>
    </source>
</evidence>
<keyword evidence="2" id="KW-1185">Reference proteome</keyword>
<protein>
    <recommendedName>
        <fullName evidence="3">Secreted protein</fullName>
    </recommendedName>
</protein>
<gene>
    <name evidence="1" type="ORF">K3169_06505</name>
</gene>
<evidence type="ECO:0000313" key="2">
    <source>
        <dbReference type="Proteomes" id="UP001063228"/>
    </source>
</evidence>
<accession>A0ABY6FIQ3</accession>
<dbReference type="RefSeq" id="WP_263270689.1">
    <property type="nucleotide sequence ID" value="NZ_CP081201.1"/>
</dbReference>
<organism evidence="1 2">
    <name type="scientific">Pseudomonas phytophila</name>
    <dbReference type="NCBI Taxonomy" id="2867264"/>
    <lineage>
        <taxon>Bacteria</taxon>
        <taxon>Pseudomonadati</taxon>
        <taxon>Pseudomonadota</taxon>
        <taxon>Gammaproteobacteria</taxon>
        <taxon>Pseudomonadales</taxon>
        <taxon>Pseudomonadaceae</taxon>
        <taxon>Pseudomonas</taxon>
    </lineage>
</organism>
<sequence length="84" mass="9178">MSKVRRYMAASWTAVVHAPATLVGVYQTATDENKTLKRPSSALIRLSPDELPPHRGALAHHVTAKRISVVIIRIAVSHGVRAFP</sequence>
<proteinExistence type="predicted"/>
<name>A0ABY6FIQ3_9PSED</name>